<evidence type="ECO:0000313" key="2">
    <source>
        <dbReference type="EMBL" id="MBS4186427.1"/>
    </source>
</evidence>
<comment type="caution">
    <text evidence="2">The sequence shown here is derived from an EMBL/GenBank/DDBJ whole genome shotgun (WGS) entry which is preliminary data.</text>
</comment>
<keyword evidence="4" id="KW-1185">Reference proteome</keyword>
<dbReference type="Gene3D" id="3.30.10.20">
    <property type="match status" value="1"/>
</dbReference>
<gene>
    <name evidence="3" type="ORF">KHB02_004825</name>
    <name evidence="2" type="ORF">KHB02_34240</name>
</gene>
<dbReference type="RefSeq" id="WP_213146233.1">
    <property type="nucleotide sequence ID" value="NZ_JAGYPE020000005.1"/>
</dbReference>
<dbReference type="Pfam" id="PF03793">
    <property type="entry name" value="PASTA"/>
    <property type="match status" value="1"/>
</dbReference>
<dbReference type="AlphaFoldDB" id="A0A942YC49"/>
<dbReference type="EMBL" id="JAGYPE020000005">
    <property type="protein sequence ID" value="MCH6264848.1"/>
    <property type="molecule type" value="Genomic_DNA"/>
</dbReference>
<feature type="domain" description="PASTA" evidence="1">
    <location>
        <begin position="153"/>
        <end position="221"/>
    </location>
</feature>
<organism evidence="2">
    <name type="scientific">Neobacillus citreus</name>
    <dbReference type="NCBI Taxonomy" id="2833578"/>
    <lineage>
        <taxon>Bacteria</taxon>
        <taxon>Bacillati</taxon>
        <taxon>Bacillota</taxon>
        <taxon>Bacilli</taxon>
        <taxon>Bacillales</taxon>
        <taxon>Bacillaceae</taxon>
        <taxon>Neobacillus</taxon>
    </lineage>
</organism>
<dbReference type="PROSITE" id="PS51178">
    <property type="entry name" value="PASTA"/>
    <property type="match status" value="1"/>
</dbReference>
<dbReference type="InterPro" id="IPR005543">
    <property type="entry name" value="PASTA_dom"/>
</dbReference>
<evidence type="ECO:0000313" key="4">
    <source>
        <dbReference type="Proteomes" id="UP000677265"/>
    </source>
</evidence>
<sequence length="320" mass="35019">MKQDVVDWRDVPASEYNAKDIRTRFTGAHDYARRNGYQHGFPNFHEANYGKGVVYGTFLIKPGTCEWRDVPAKELGLGTGDPSKIPMENWFRGASDYASKHNYAAAMPNGHYANYGQGYVCGVFLFPKGKAEWRDIRGRELGLPEPIPRVPDPKTKTTVPNIVGLLSSQASQAIMAAKLRTGYVLNGTGEIRSDLLRVKGQDPTAGTSVDEGTNVNYSVELAQQQQGVKSVLLVNRHQQGRSVEVFLWDSAVGTWSNKGMLNFGASTTLSLASGRLYQVVAVDRGLTNCTDGRPENVSCQRFSWGARGDSGGVQVTLNVP</sequence>
<dbReference type="CDD" id="cd06577">
    <property type="entry name" value="PASTA_pknB"/>
    <property type="match status" value="1"/>
</dbReference>
<evidence type="ECO:0000313" key="3">
    <source>
        <dbReference type="EMBL" id="MCH6264848.1"/>
    </source>
</evidence>
<dbReference type="EMBL" id="JAGYPE010000007">
    <property type="protein sequence ID" value="MBS4186427.1"/>
    <property type="molecule type" value="Genomic_DNA"/>
</dbReference>
<name>A0A942YC49_9BACI</name>
<evidence type="ECO:0000259" key="1">
    <source>
        <dbReference type="PROSITE" id="PS51178"/>
    </source>
</evidence>
<proteinExistence type="predicted"/>
<accession>A0A942YC49</accession>
<dbReference type="Proteomes" id="UP000677265">
    <property type="component" value="Unassembled WGS sequence"/>
</dbReference>
<protein>
    <recommendedName>
        <fullName evidence="1">PASTA domain-containing protein</fullName>
    </recommendedName>
</protein>
<reference evidence="2" key="1">
    <citation type="submission" date="2021-05" db="EMBL/GenBank/DDBJ databases">
        <title>Novel Bacillus species.</title>
        <authorList>
            <person name="Liu G."/>
        </authorList>
    </citation>
    <scope>NUCLEOTIDE SEQUENCE</scope>
    <source>
        <strain evidence="2 4">FJAT-50051</strain>
    </source>
</reference>